<dbReference type="GO" id="GO:0005886">
    <property type="term" value="C:plasma membrane"/>
    <property type="evidence" value="ECO:0007669"/>
    <property type="project" value="TreeGrafter"/>
</dbReference>
<evidence type="ECO:0000259" key="8">
    <source>
        <dbReference type="Pfam" id="PF03600"/>
    </source>
</evidence>
<evidence type="ECO:0000256" key="4">
    <source>
        <dbReference type="ARBA" id="ARBA00022737"/>
    </source>
</evidence>
<gene>
    <name evidence="10" type="ORF">MGWOODY_Mmi1860</name>
    <name evidence="9" type="ORF">MGWOODY_Mmi85</name>
</gene>
<dbReference type="InterPro" id="IPR051679">
    <property type="entry name" value="DASS-Related_Transporters"/>
</dbReference>
<keyword evidence="5 7" id="KW-1133">Transmembrane helix</keyword>
<dbReference type="Pfam" id="PF03600">
    <property type="entry name" value="CitMHS"/>
    <property type="match status" value="1"/>
</dbReference>
<keyword evidence="6 7" id="KW-0472">Membrane</keyword>
<organism evidence="10">
    <name type="scientific">hydrothermal vent metagenome</name>
    <dbReference type="NCBI Taxonomy" id="652676"/>
    <lineage>
        <taxon>unclassified sequences</taxon>
        <taxon>metagenomes</taxon>
        <taxon>ecological metagenomes</taxon>
    </lineage>
</organism>
<accession>A0A160VJP7</accession>
<comment type="subcellular location">
    <subcellularLocation>
        <location evidence="1">Membrane</location>
        <topology evidence="1">Multi-pass membrane protein</topology>
    </subcellularLocation>
</comment>
<dbReference type="EMBL" id="FAXC01000445">
    <property type="protein sequence ID" value="CUV10589.1"/>
    <property type="molecule type" value="Genomic_DNA"/>
</dbReference>
<sequence length="226" mass="24202">MLQGREEELKNNILSLDLLPLAEREIEVGVFSKVSYALLIFAVAILLSMLSIVPATVSFTGAILVYVFSGILPVRDLYKNIDWPVIVLLGAMIPLSNALQSTGSTTLIADQVVSMTQGLPTWSIIALIMVITMCLSDIINNAATALIMAPISVGIAISMGVNMDPFLMSVAVGASCAFLTPIGHQCNALILGPGGYRFGDYWRMGLPLEIIIVAAGTPLILHFWPL</sequence>
<evidence type="ECO:0000256" key="5">
    <source>
        <dbReference type="ARBA" id="ARBA00022989"/>
    </source>
</evidence>
<evidence type="ECO:0000313" key="10">
    <source>
        <dbReference type="EMBL" id="CUV10589.1"/>
    </source>
</evidence>
<keyword evidence="4" id="KW-0677">Repeat</keyword>
<dbReference type="AlphaFoldDB" id="A0A160VJP7"/>
<dbReference type="GO" id="GO:0055085">
    <property type="term" value="P:transmembrane transport"/>
    <property type="evidence" value="ECO:0007669"/>
    <property type="project" value="InterPro"/>
</dbReference>
<keyword evidence="2" id="KW-0813">Transport</keyword>
<dbReference type="InterPro" id="IPR004680">
    <property type="entry name" value="Cit_transptr-like_dom"/>
</dbReference>
<feature type="transmembrane region" description="Helical" evidence="7">
    <location>
        <begin position="36"/>
        <end position="69"/>
    </location>
</feature>
<feature type="transmembrane region" description="Helical" evidence="7">
    <location>
        <begin position="167"/>
        <end position="192"/>
    </location>
</feature>
<proteinExistence type="predicted"/>
<feature type="transmembrane region" description="Helical" evidence="7">
    <location>
        <begin position="142"/>
        <end position="161"/>
    </location>
</feature>
<keyword evidence="3 7" id="KW-0812">Transmembrane</keyword>
<evidence type="ECO:0000313" key="9">
    <source>
        <dbReference type="EMBL" id="CUV09673.1"/>
    </source>
</evidence>
<evidence type="ECO:0000256" key="3">
    <source>
        <dbReference type="ARBA" id="ARBA00022692"/>
    </source>
</evidence>
<dbReference type="PANTHER" id="PTHR43652">
    <property type="entry name" value="BASIC AMINO ACID ANTIPORTER YFCC-RELATED"/>
    <property type="match status" value="1"/>
</dbReference>
<feature type="transmembrane region" description="Helical" evidence="7">
    <location>
        <begin position="204"/>
        <end position="224"/>
    </location>
</feature>
<dbReference type="PANTHER" id="PTHR43652:SF2">
    <property type="entry name" value="BASIC AMINO ACID ANTIPORTER YFCC-RELATED"/>
    <property type="match status" value="1"/>
</dbReference>
<evidence type="ECO:0000256" key="6">
    <source>
        <dbReference type="ARBA" id="ARBA00023136"/>
    </source>
</evidence>
<feature type="domain" description="Citrate transporter-like" evidence="8">
    <location>
        <begin position="33"/>
        <end position="173"/>
    </location>
</feature>
<protein>
    <submittedName>
        <fullName evidence="9">Sulfate permease, Trk-type</fullName>
    </submittedName>
    <submittedName>
        <fullName evidence="10">TrkA-C domain protein</fullName>
    </submittedName>
</protein>
<reference evidence="10" key="1">
    <citation type="submission" date="2015-10" db="EMBL/GenBank/DDBJ databases">
        <authorList>
            <person name="Gilbert D.G."/>
        </authorList>
    </citation>
    <scope>NUCLEOTIDE SEQUENCE</scope>
</reference>
<evidence type="ECO:0000256" key="1">
    <source>
        <dbReference type="ARBA" id="ARBA00004141"/>
    </source>
</evidence>
<feature type="transmembrane region" description="Helical" evidence="7">
    <location>
        <begin position="81"/>
        <end position="99"/>
    </location>
</feature>
<dbReference type="EMBL" id="FAXC01000284">
    <property type="protein sequence ID" value="CUV09673.1"/>
    <property type="molecule type" value="Genomic_DNA"/>
</dbReference>
<name>A0A160VJP7_9ZZZZ</name>
<evidence type="ECO:0000256" key="7">
    <source>
        <dbReference type="SAM" id="Phobius"/>
    </source>
</evidence>
<feature type="transmembrane region" description="Helical" evidence="7">
    <location>
        <begin position="119"/>
        <end position="135"/>
    </location>
</feature>
<evidence type="ECO:0000256" key="2">
    <source>
        <dbReference type="ARBA" id="ARBA00022448"/>
    </source>
</evidence>